<evidence type="ECO:0000256" key="4">
    <source>
        <dbReference type="ARBA" id="ARBA00022801"/>
    </source>
</evidence>
<keyword evidence="5" id="KW-0904">Protein phosphatase</keyword>
<evidence type="ECO:0000256" key="7">
    <source>
        <dbReference type="ARBA" id="ARBA00047761"/>
    </source>
</evidence>
<keyword evidence="3" id="KW-0479">Metal-binding</keyword>
<comment type="catalytic activity">
    <reaction evidence="8">
        <text>O-phospho-L-threonyl-[protein] + H2O = L-threonyl-[protein] + phosphate</text>
        <dbReference type="Rhea" id="RHEA:47004"/>
        <dbReference type="Rhea" id="RHEA-COMP:11060"/>
        <dbReference type="Rhea" id="RHEA-COMP:11605"/>
        <dbReference type="ChEBI" id="CHEBI:15377"/>
        <dbReference type="ChEBI" id="CHEBI:30013"/>
        <dbReference type="ChEBI" id="CHEBI:43474"/>
        <dbReference type="ChEBI" id="CHEBI:61977"/>
        <dbReference type="EC" id="3.1.3.16"/>
    </reaction>
</comment>
<comment type="catalytic activity">
    <reaction evidence="7">
        <text>O-phospho-L-seryl-[protein] + H2O = L-seryl-[protein] + phosphate</text>
        <dbReference type="Rhea" id="RHEA:20629"/>
        <dbReference type="Rhea" id="RHEA-COMP:9863"/>
        <dbReference type="Rhea" id="RHEA-COMP:11604"/>
        <dbReference type="ChEBI" id="CHEBI:15377"/>
        <dbReference type="ChEBI" id="CHEBI:29999"/>
        <dbReference type="ChEBI" id="CHEBI:43474"/>
        <dbReference type="ChEBI" id="CHEBI:83421"/>
        <dbReference type="EC" id="3.1.3.16"/>
    </reaction>
</comment>
<evidence type="ECO:0000259" key="9">
    <source>
        <dbReference type="PROSITE" id="PS51746"/>
    </source>
</evidence>
<dbReference type="Proteomes" id="UP000053881">
    <property type="component" value="Unassembled WGS sequence"/>
</dbReference>
<dbReference type="SUPFAM" id="SSF81606">
    <property type="entry name" value="PP2C-like"/>
    <property type="match status" value="1"/>
</dbReference>
<name>A0A0Q9XNH8_9BACI</name>
<dbReference type="GO" id="GO:0004722">
    <property type="term" value="F:protein serine/threonine phosphatase activity"/>
    <property type="evidence" value="ECO:0007669"/>
    <property type="project" value="UniProtKB-EC"/>
</dbReference>
<dbReference type="AlphaFoldDB" id="A0A0Q9XNH8"/>
<dbReference type="PANTHER" id="PTHR47992">
    <property type="entry name" value="PROTEIN PHOSPHATASE"/>
    <property type="match status" value="1"/>
</dbReference>
<dbReference type="Pfam" id="PF13672">
    <property type="entry name" value="PP2C_2"/>
    <property type="match status" value="1"/>
</dbReference>
<reference evidence="10 11" key="1">
    <citation type="submission" date="2015-06" db="EMBL/GenBank/DDBJ databases">
        <title>Genome sequencing project of Bacillus galactosidilyticus PL133.</title>
        <authorList>
            <person name="Gaiero J."/>
            <person name="Nicol R."/>
            <person name="Habash M."/>
        </authorList>
    </citation>
    <scope>NUCLEOTIDE SEQUENCE [LARGE SCALE GENOMIC DNA]</scope>
    <source>
        <strain evidence="10 11">PL133</strain>
    </source>
</reference>
<proteinExistence type="predicted"/>
<dbReference type="InterPro" id="IPR015655">
    <property type="entry name" value="PP2C"/>
</dbReference>
<dbReference type="SMART" id="SM00332">
    <property type="entry name" value="PP2Cc"/>
    <property type="match status" value="1"/>
</dbReference>
<dbReference type="CDD" id="cd00143">
    <property type="entry name" value="PP2Cc"/>
    <property type="match status" value="1"/>
</dbReference>
<dbReference type="Gene3D" id="3.60.40.10">
    <property type="entry name" value="PPM-type phosphatase domain"/>
    <property type="match status" value="1"/>
</dbReference>
<dbReference type="PATRIC" id="fig|217031.4.peg.7391"/>
<dbReference type="FunFam" id="3.60.40.10:FF:000002">
    <property type="entry name" value="Serine/threonine phosphatase stp"/>
    <property type="match status" value="1"/>
</dbReference>
<evidence type="ECO:0000256" key="1">
    <source>
        <dbReference type="ARBA" id="ARBA00001936"/>
    </source>
</evidence>
<evidence type="ECO:0000256" key="6">
    <source>
        <dbReference type="ARBA" id="ARBA00023211"/>
    </source>
</evidence>
<sequence>MDAIFKTDQGKIRKLNEELNEDSGGIFLNSANHYLAIVADGMGGHNAGEVASQIAVSSLGELWENTDSFTSPEMAEQWIRTQVEYVNKKIFEHSQLHPECEGMGTTLVAALCLDGFATIVNIGDSRCYLHNENGFKQITEDHSLVNELVKAGEISAEDAEFHPRKNMLLKAMGTELETDMDILTITLEENDKLLLCSDGLSNKLSVAEMQEIIEDEMELDQKAKKLINLANHYGGEDNISVAIIAAQAESRCKD</sequence>
<evidence type="ECO:0000313" key="10">
    <source>
        <dbReference type="EMBL" id="KRG09775.1"/>
    </source>
</evidence>
<organism evidence="10 11">
    <name type="scientific">Lederbergia galactosidilytica</name>
    <dbReference type="NCBI Taxonomy" id="217031"/>
    <lineage>
        <taxon>Bacteria</taxon>
        <taxon>Bacillati</taxon>
        <taxon>Bacillota</taxon>
        <taxon>Bacilli</taxon>
        <taxon>Bacillales</taxon>
        <taxon>Bacillaceae</taxon>
        <taxon>Lederbergia</taxon>
    </lineage>
</organism>
<dbReference type="SMART" id="SM00331">
    <property type="entry name" value="PP2C_SIG"/>
    <property type="match status" value="1"/>
</dbReference>
<keyword evidence="4" id="KW-0378">Hydrolase</keyword>
<dbReference type="GO" id="GO:0046872">
    <property type="term" value="F:metal ion binding"/>
    <property type="evidence" value="ECO:0007669"/>
    <property type="project" value="UniProtKB-KW"/>
</dbReference>
<evidence type="ECO:0000256" key="3">
    <source>
        <dbReference type="ARBA" id="ARBA00022723"/>
    </source>
</evidence>
<dbReference type="InterPro" id="IPR001932">
    <property type="entry name" value="PPM-type_phosphatase-like_dom"/>
</dbReference>
<evidence type="ECO:0000256" key="2">
    <source>
        <dbReference type="ARBA" id="ARBA00013081"/>
    </source>
</evidence>
<feature type="domain" description="PPM-type phosphatase" evidence="9">
    <location>
        <begin position="2"/>
        <end position="246"/>
    </location>
</feature>
<keyword evidence="6" id="KW-0464">Manganese</keyword>
<dbReference type="NCBIfam" id="NF033484">
    <property type="entry name" value="Stp1_PP2C_phos"/>
    <property type="match status" value="1"/>
</dbReference>
<evidence type="ECO:0000256" key="5">
    <source>
        <dbReference type="ARBA" id="ARBA00022912"/>
    </source>
</evidence>
<dbReference type="InterPro" id="IPR036457">
    <property type="entry name" value="PPM-type-like_dom_sf"/>
</dbReference>
<comment type="caution">
    <text evidence="10">The sequence shown here is derived from an EMBL/GenBank/DDBJ whole genome shotgun (WGS) entry which is preliminary data.</text>
</comment>
<evidence type="ECO:0000256" key="8">
    <source>
        <dbReference type="ARBA" id="ARBA00048336"/>
    </source>
</evidence>
<protein>
    <recommendedName>
        <fullName evidence="2">protein-serine/threonine phosphatase</fullName>
        <ecNumber evidence="2">3.1.3.16</ecNumber>
    </recommendedName>
</protein>
<evidence type="ECO:0000313" key="11">
    <source>
        <dbReference type="Proteomes" id="UP000053881"/>
    </source>
</evidence>
<accession>A0A0Q9XNH8</accession>
<dbReference type="EMBL" id="LGPB01000137">
    <property type="protein sequence ID" value="KRG09775.1"/>
    <property type="molecule type" value="Genomic_DNA"/>
</dbReference>
<dbReference type="EC" id="3.1.3.16" evidence="2"/>
<dbReference type="PROSITE" id="PS51746">
    <property type="entry name" value="PPM_2"/>
    <property type="match status" value="1"/>
</dbReference>
<gene>
    <name evidence="10" type="ORF">ACA29_21755</name>
</gene>
<comment type="cofactor">
    <cofactor evidence="1">
        <name>Mn(2+)</name>
        <dbReference type="ChEBI" id="CHEBI:29035"/>
    </cofactor>
</comment>